<dbReference type="GO" id="GO:0005886">
    <property type="term" value="C:plasma membrane"/>
    <property type="evidence" value="ECO:0007669"/>
    <property type="project" value="UniProtKB-SubCell"/>
</dbReference>
<keyword evidence="6 10" id="KW-0472">Membrane</keyword>
<evidence type="ECO:0000313" key="11">
    <source>
        <dbReference type="EMBL" id="KRM51806.1"/>
    </source>
</evidence>
<dbReference type="PATRIC" id="fig|1423820.4.peg.1023"/>
<reference evidence="11 12" key="1">
    <citation type="journal article" date="2015" name="Genome Announc.">
        <title>Expanding the biotechnology potential of lactobacilli through comparative genomics of 213 strains and associated genera.</title>
        <authorList>
            <person name="Sun Z."/>
            <person name="Harris H.M."/>
            <person name="McCann A."/>
            <person name="Guo C."/>
            <person name="Argimon S."/>
            <person name="Zhang W."/>
            <person name="Yang X."/>
            <person name="Jeffery I.B."/>
            <person name="Cooney J.C."/>
            <person name="Kagawa T.F."/>
            <person name="Liu W."/>
            <person name="Song Y."/>
            <person name="Salvetti E."/>
            <person name="Wrobel A."/>
            <person name="Rasinkangas P."/>
            <person name="Parkhill J."/>
            <person name="Rea M.C."/>
            <person name="O'Sullivan O."/>
            <person name="Ritari J."/>
            <person name="Douillard F.P."/>
            <person name="Paul Ross R."/>
            <person name="Yang R."/>
            <person name="Briner A.E."/>
            <person name="Felis G.E."/>
            <person name="de Vos W.M."/>
            <person name="Barrangou R."/>
            <person name="Klaenhammer T.R."/>
            <person name="Caufield P.W."/>
            <person name="Cui Y."/>
            <person name="Zhang H."/>
            <person name="O'Toole P.W."/>
        </authorList>
    </citation>
    <scope>NUCLEOTIDE SEQUENCE [LARGE SCALE GENOMIC DNA]</scope>
    <source>
        <strain evidence="11 12">DSM 20653</strain>
    </source>
</reference>
<dbReference type="EMBL" id="AYYZ01000029">
    <property type="protein sequence ID" value="KRM51806.1"/>
    <property type="molecule type" value="Genomic_DNA"/>
</dbReference>
<organism evidence="11 12">
    <name type="scientific">Ligilactobacillus araffinosus DSM 20653</name>
    <dbReference type="NCBI Taxonomy" id="1423820"/>
    <lineage>
        <taxon>Bacteria</taxon>
        <taxon>Bacillati</taxon>
        <taxon>Bacillota</taxon>
        <taxon>Bacilli</taxon>
        <taxon>Lactobacillales</taxon>
        <taxon>Lactobacillaceae</taxon>
        <taxon>Ligilactobacillus</taxon>
    </lineage>
</organism>
<evidence type="ECO:0000256" key="5">
    <source>
        <dbReference type="ARBA" id="ARBA00022989"/>
    </source>
</evidence>
<evidence type="ECO:0000256" key="6">
    <source>
        <dbReference type="ARBA" id="ARBA00023136"/>
    </source>
</evidence>
<keyword evidence="7" id="KW-0131">Cell cycle</keyword>
<feature type="transmembrane region" description="Helical" evidence="10">
    <location>
        <begin position="38"/>
        <end position="59"/>
    </location>
</feature>
<proteinExistence type="predicted"/>
<dbReference type="InterPro" id="IPR011922">
    <property type="entry name" value="Cell_div_FtsL"/>
</dbReference>
<dbReference type="STRING" id="1423820.FC64_GL000999"/>
<evidence type="ECO:0000256" key="1">
    <source>
        <dbReference type="ARBA" id="ARBA00004401"/>
    </source>
</evidence>
<evidence type="ECO:0000256" key="10">
    <source>
        <dbReference type="SAM" id="Phobius"/>
    </source>
</evidence>
<dbReference type="AlphaFoldDB" id="A0A0R1ZAI2"/>
<keyword evidence="3" id="KW-0132">Cell division</keyword>
<dbReference type="Proteomes" id="UP000051291">
    <property type="component" value="Unassembled WGS sequence"/>
</dbReference>
<accession>A0A0R1ZAI2</accession>
<feature type="coiled-coil region" evidence="9">
    <location>
        <begin position="68"/>
        <end position="95"/>
    </location>
</feature>
<sequence length="119" mass="13241">MAETARKIVNYSNIRKQKTVQIDPLDVQKKKFKRRERLAVCVSLGWAALLGCVTISSSIHVNTAQSGLQAVTTQVTKLNSKNSNIRQEISELSSRSRLMGIAKKDGLSLNEQNTRNVTK</sequence>
<evidence type="ECO:0000256" key="8">
    <source>
        <dbReference type="NCBIfam" id="TIGR02209"/>
    </source>
</evidence>
<evidence type="ECO:0000313" key="12">
    <source>
        <dbReference type="Proteomes" id="UP000051291"/>
    </source>
</evidence>
<dbReference type="NCBIfam" id="TIGR02209">
    <property type="entry name" value="ftsL_broad"/>
    <property type="match status" value="1"/>
</dbReference>
<evidence type="ECO:0000256" key="9">
    <source>
        <dbReference type="SAM" id="Coils"/>
    </source>
</evidence>
<evidence type="ECO:0000256" key="7">
    <source>
        <dbReference type="ARBA" id="ARBA00023306"/>
    </source>
</evidence>
<dbReference type="RefSeq" id="WP_057906853.1">
    <property type="nucleotide sequence ID" value="NZ_AYYZ01000029.1"/>
</dbReference>
<comment type="caution">
    <text evidence="11">The sequence shown here is derived from an EMBL/GenBank/DDBJ whole genome shotgun (WGS) entry which is preliminary data.</text>
</comment>
<keyword evidence="9" id="KW-0175">Coiled coil</keyword>
<evidence type="ECO:0000256" key="3">
    <source>
        <dbReference type="ARBA" id="ARBA00022618"/>
    </source>
</evidence>
<evidence type="ECO:0000256" key="4">
    <source>
        <dbReference type="ARBA" id="ARBA00022692"/>
    </source>
</evidence>
<dbReference type="GO" id="GO:0051301">
    <property type="term" value="P:cell division"/>
    <property type="evidence" value="ECO:0007669"/>
    <property type="project" value="UniProtKB-KW"/>
</dbReference>
<keyword evidence="5 10" id="KW-1133">Transmembrane helix</keyword>
<keyword evidence="4 10" id="KW-0812">Transmembrane</keyword>
<gene>
    <name evidence="11" type="ORF">FC64_GL000999</name>
</gene>
<keyword evidence="12" id="KW-1185">Reference proteome</keyword>
<protein>
    <recommendedName>
        <fullName evidence="8">Cell division protein FtsL</fullName>
    </recommendedName>
</protein>
<name>A0A0R1ZAI2_9LACO</name>
<comment type="subcellular location">
    <subcellularLocation>
        <location evidence="1">Cell membrane</location>
        <topology evidence="1">Single-pass type II membrane protein</topology>
    </subcellularLocation>
</comment>
<evidence type="ECO:0000256" key="2">
    <source>
        <dbReference type="ARBA" id="ARBA00022475"/>
    </source>
</evidence>
<keyword evidence="2" id="KW-1003">Cell membrane</keyword>